<evidence type="ECO:0000313" key="2">
    <source>
        <dbReference type="EMBL" id="KWF46782.1"/>
    </source>
</evidence>
<dbReference type="Pfam" id="PF02515">
    <property type="entry name" value="CoA_transf_3"/>
    <property type="match status" value="1"/>
</dbReference>
<dbReference type="InterPro" id="IPR050509">
    <property type="entry name" value="CoA-transferase_III"/>
</dbReference>
<organism evidence="2 3">
    <name type="scientific">Burkholderia diffusa</name>
    <dbReference type="NCBI Taxonomy" id="488732"/>
    <lineage>
        <taxon>Bacteria</taxon>
        <taxon>Pseudomonadati</taxon>
        <taxon>Pseudomonadota</taxon>
        <taxon>Betaproteobacteria</taxon>
        <taxon>Burkholderiales</taxon>
        <taxon>Burkholderiaceae</taxon>
        <taxon>Burkholderia</taxon>
        <taxon>Burkholderia cepacia complex</taxon>
    </lineage>
</organism>
<feature type="region of interest" description="Disordered" evidence="1">
    <location>
        <begin position="337"/>
        <end position="359"/>
    </location>
</feature>
<dbReference type="RefSeq" id="WP_060188562.1">
    <property type="nucleotide sequence ID" value="NZ_LPJS01000026.1"/>
</dbReference>
<dbReference type="SUPFAM" id="SSF89796">
    <property type="entry name" value="CoA-transferase family III (CaiB/BaiF)"/>
    <property type="match status" value="1"/>
</dbReference>
<dbReference type="AlphaFoldDB" id="A0AAW3P9Y2"/>
<reference evidence="2 3" key="1">
    <citation type="submission" date="2015-11" db="EMBL/GenBank/DDBJ databases">
        <title>Expanding the genomic diversity of Burkholderia species for the development of highly accurate diagnostics.</title>
        <authorList>
            <person name="Sahl J."/>
            <person name="Keim P."/>
            <person name="Wagner D."/>
        </authorList>
    </citation>
    <scope>NUCLEOTIDE SEQUENCE [LARGE SCALE GENOMIC DNA]</scope>
    <source>
        <strain evidence="2 3">MSMB378WGS</strain>
    </source>
</reference>
<dbReference type="Gene3D" id="3.30.1540.10">
    <property type="entry name" value="formyl-coa transferase, domain 3"/>
    <property type="match status" value="1"/>
</dbReference>
<dbReference type="EMBL" id="LPJV01000059">
    <property type="protein sequence ID" value="KWF46782.1"/>
    <property type="molecule type" value="Genomic_DNA"/>
</dbReference>
<dbReference type="InterPro" id="IPR044855">
    <property type="entry name" value="CoA-Trfase_III_dom3_sf"/>
</dbReference>
<proteinExistence type="predicted"/>
<gene>
    <name evidence="2" type="ORF">WL88_26110</name>
</gene>
<dbReference type="GO" id="GO:0003824">
    <property type="term" value="F:catalytic activity"/>
    <property type="evidence" value="ECO:0007669"/>
    <property type="project" value="InterPro"/>
</dbReference>
<evidence type="ECO:0000313" key="3">
    <source>
        <dbReference type="Proteomes" id="UP000063236"/>
    </source>
</evidence>
<dbReference type="PANTHER" id="PTHR48228:SF5">
    <property type="entry name" value="ALPHA-METHYLACYL-COA RACEMASE"/>
    <property type="match status" value="1"/>
</dbReference>
<evidence type="ECO:0000256" key="1">
    <source>
        <dbReference type="SAM" id="MobiDB-lite"/>
    </source>
</evidence>
<dbReference type="PANTHER" id="PTHR48228">
    <property type="entry name" value="SUCCINYL-COA--D-CITRAMALATE COA-TRANSFERASE"/>
    <property type="match status" value="1"/>
</dbReference>
<name>A0AAW3P9Y2_9BURK</name>
<dbReference type="InterPro" id="IPR023606">
    <property type="entry name" value="CoA-Trfase_III_dom_1_sf"/>
</dbReference>
<sequence length="386" mass="41886">MANRRGPLTPVKVVEMGGVGPAPFCSMLLADMGADVIRIDRPTPGESGLPVERRFEPLFRSRRSIALDLKVPAGVDVAKRLIRQADVLIEGFRPGVMERLGLGPSACETMNPRLVYGRMTGWGQSGPLADAPGHDINYLALSGALHAMGQKDGPPAIPLNLVADFGGGALYLAFGVLCALLEARGSGQGQVVDAGMVDGATSLMTMIYGLHASGYWADERGANRLDSGAPWYNVYQTKDERYVAIGSNEPRFYQETLRILGLREDALPDQHDKSGWPQVKTIFADIFRTKTRDEWCDLFDGVETCVSPVLSLSEAPLHRHQVARGNFVECDGVPQPAPTPRFSRTPGAIQRPPARVGEHTDEALSDWGFTLRELRELREAGAIGQA</sequence>
<comment type="caution">
    <text evidence="2">The sequence shown here is derived from an EMBL/GenBank/DDBJ whole genome shotgun (WGS) entry which is preliminary data.</text>
</comment>
<dbReference type="InterPro" id="IPR003673">
    <property type="entry name" value="CoA-Trfase_fam_III"/>
</dbReference>
<dbReference type="Proteomes" id="UP000063236">
    <property type="component" value="Unassembled WGS sequence"/>
</dbReference>
<accession>A0AAW3P9Y2</accession>
<protein>
    <submittedName>
        <fullName evidence="2">Carnitine dehydratase</fullName>
    </submittedName>
</protein>
<dbReference type="Gene3D" id="3.40.50.10540">
    <property type="entry name" value="Crotonobetainyl-coa:carnitine coa-transferase, domain 1"/>
    <property type="match status" value="1"/>
</dbReference>